<feature type="region of interest" description="Disordered" evidence="1">
    <location>
        <begin position="334"/>
        <end position="357"/>
    </location>
</feature>
<evidence type="ECO:0000256" key="1">
    <source>
        <dbReference type="SAM" id="MobiDB-lite"/>
    </source>
</evidence>
<dbReference type="EMBL" id="LXQA010005809">
    <property type="protein sequence ID" value="MCH83819.1"/>
    <property type="molecule type" value="Genomic_DNA"/>
</dbReference>
<accession>A0A392M9E0</accession>
<dbReference type="PANTHER" id="PTHR31286:SF176">
    <property type="entry name" value="DUF4283 DOMAIN PROTEIN"/>
    <property type="match status" value="1"/>
</dbReference>
<feature type="region of interest" description="Disordered" evidence="1">
    <location>
        <begin position="372"/>
        <end position="482"/>
    </location>
</feature>
<dbReference type="Proteomes" id="UP000265520">
    <property type="component" value="Unassembled WGS sequence"/>
</dbReference>
<proteinExistence type="predicted"/>
<protein>
    <submittedName>
        <fullName evidence="2">Uncharacterized protein</fullName>
    </submittedName>
</protein>
<feature type="compositionally biased region" description="Basic and acidic residues" evidence="1">
    <location>
        <begin position="380"/>
        <end position="390"/>
    </location>
</feature>
<dbReference type="AlphaFoldDB" id="A0A392M9E0"/>
<evidence type="ECO:0000313" key="2">
    <source>
        <dbReference type="EMBL" id="MCH83819.1"/>
    </source>
</evidence>
<feature type="compositionally biased region" description="Polar residues" evidence="1">
    <location>
        <begin position="342"/>
        <end position="357"/>
    </location>
</feature>
<name>A0A392M9E0_9FABA</name>
<keyword evidence="3" id="KW-1185">Reference proteome</keyword>
<dbReference type="InterPro" id="IPR040256">
    <property type="entry name" value="At4g02000-like"/>
</dbReference>
<reference evidence="2 3" key="1">
    <citation type="journal article" date="2018" name="Front. Plant Sci.">
        <title>Red Clover (Trifolium pratense) and Zigzag Clover (T. medium) - A Picture of Genomic Similarities and Differences.</title>
        <authorList>
            <person name="Dluhosova J."/>
            <person name="Istvanek J."/>
            <person name="Nedelnik J."/>
            <person name="Repkova J."/>
        </authorList>
    </citation>
    <scope>NUCLEOTIDE SEQUENCE [LARGE SCALE GENOMIC DNA]</scope>
    <source>
        <strain evidence="3">cv. 10/8</strain>
        <tissue evidence="2">Leaf</tissue>
    </source>
</reference>
<organism evidence="2 3">
    <name type="scientific">Trifolium medium</name>
    <dbReference type="NCBI Taxonomy" id="97028"/>
    <lineage>
        <taxon>Eukaryota</taxon>
        <taxon>Viridiplantae</taxon>
        <taxon>Streptophyta</taxon>
        <taxon>Embryophyta</taxon>
        <taxon>Tracheophyta</taxon>
        <taxon>Spermatophyta</taxon>
        <taxon>Magnoliopsida</taxon>
        <taxon>eudicotyledons</taxon>
        <taxon>Gunneridae</taxon>
        <taxon>Pentapetalae</taxon>
        <taxon>rosids</taxon>
        <taxon>fabids</taxon>
        <taxon>Fabales</taxon>
        <taxon>Fabaceae</taxon>
        <taxon>Papilionoideae</taxon>
        <taxon>50 kb inversion clade</taxon>
        <taxon>NPAAA clade</taxon>
        <taxon>Hologalegina</taxon>
        <taxon>IRL clade</taxon>
        <taxon>Trifolieae</taxon>
        <taxon>Trifolium</taxon>
    </lineage>
</organism>
<evidence type="ECO:0000313" key="3">
    <source>
        <dbReference type="Proteomes" id="UP000265520"/>
    </source>
</evidence>
<sequence>MEQFCIPWPCLDSDAKQPDPVVNQPKSQKSFAQAVNNVCDIPLSQLPQPCVKGDGLAISIPEVDYLAGIDACKHNLHGRIIWPKGSTPLTVVALKDKLAPLWKDLARWGVTSLGKGYYEFVFSSLEDVRRVRSIASWSLNPGTLKLFAWTKDFNPKIQQNFSAQVWVRMYGLAQEYWRPNILFAIASSVGTPICIDATTAKPIFDRTFGQFVRVLVDMDLTQTLSYKVLVERIGFAFFVELDYDNLPAFCSNCRIIGHHVEVCKKINSKDETATVTDPKETINQHKEVRKRYVQKNDSRMVQRNARIAKNVDEKGVEVADAIEEVEIIENQPEAVAQKQIHKSPSTKNNDVGSKSQPVVSHNSFEALIDQEESVDQSLKQQEDIQEKEDVSQSTDAVEETQKANTDKPDADAVMSNKSDRQSWANMVEQEDELDTTPIKDKPLQPPISLITDRIKKKKPLNSNSPKKPFDSKQKGGSSKPFK</sequence>
<comment type="caution">
    <text evidence="2">The sequence shown here is derived from an EMBL/GenBank/DDBJ whole genome shotgun (WGS) entry which is preliminary data.</text>
</comment>
<gene>
    <name evidence="2" type="ORF">A2U01_0004645</name>
</gene>
<feature type="compositionally biased region" description="Basic and acidic residues" evidence="1">
    <location>
        <begin position="399"/>
        <end position="410"/>
    </location>
</feature>
<dbReference type="PANTHER" id="PTHR31286">
    <property type="entry name" value="GLYCINE-RICH CELL WALL STRUCTURAL PROTEIN 1.8-LIKE"/>
    <property type="match status" value="1"/>
</dbReference>